<dbReference type="EMBL" id="UYSG01010960">
    <property type="protein sequence ID" value="VDL59975.1"/>
    <property type="molecule type" value="Genomic_DNA"/>
</dbReference>
<reference evidence="4" key="1">
    <citation type="submission" date="2016-04" db="UniProtKB">
        <authorList>
            <consortium name="WormBaseParasite"/>
        </authorList>
    </citation>
    <scope>IDENTIFICATION</scope>
</reference>
<sequence>MPGAYGGSVRFYRCHERPQFTRKRSPSSFKTDVSPKSWSPSWNHPFSVIVTPYSSLQFKVVQVVKFGPNSLFGESQLDVYPILKLYNGKVPSVVHTLSIIKKDVVRGTLIVNFGPLEVDLRMFPPPPVVRDQPVAMETSSSVSLLS</sequence>
<dbReference type="Gene3D" id="2.60.40.150">
    <property type="entry name" value="C2 domain"/>
    <property type="match status" value="1"/>
</dbReference>
<protein>
    <submittedName>
        <fullName evidence="4">C2 domain-containing protein</fullName>
    </submittedName>
</protein>
<evidence type="ECO:0000313" key="4">
    <source>
        <dbReference type="WBParaSite" id="HDID_0000765901-mRNA-1"/>
    </source>
</evidence>
<reference evidence="2 3" key="2">
    <citation type="submission" date="2018-11" db="EMBL/GenBank/DDBJ databases">
        <authorList>
            <consortium name="Pathogen Informatics"/>
        </authorList>
    </citation>
    <scope>NUCLEOTIDE SEQUENCE [LARGE SCALE GENOMIC DNA]</scope>
</reference>
<gene>
    <name evidence="2" type="ORF">HDID_LOCUS7657</name>
</gene>
<dbReference type="STRING" id="6216.A0A158QEM8"/>
<dbReference type="Pfam" id="PF00168">
    <property type="entry name" value="C2"/>
    <property type="match status" value="1"/>
</dbReference>
<dbReference type="AlphaFoldDB" id="A0A158QEM8"/>
<dbReference type="Proteomes" id="UP000274504">
    <property type="component" value="Unassembled WGS sequence"/>
</dbReference>
<accession>A0A158QEM8</accession>
<feature type="domain" description="C2" evidence="1">
    <location>
        <begin position="1"/>
        <end position="95"/>
    </location>
</feature>
<proteinExistence type="predicted"/>
<dbReference type="InterPro" id="IPR035892">
    <property type="entry name" value="C2_domain_sf"/>
</dbReference>
<dbReference type="PROSITE" id="PS50004">
    <property type="entry name" value="C2"/>
    <property type="match status" value="1"/>
</dbReference>
<organism evidence="4">
    <name type="scientific">Hymenolepis diminuta</name>
    <name type="common">Rat tapeworm</name>
    <dbReference type="NCBI Taxonomy" id="6216"/>
    <lineage>
        <taxon>Eukaryota</taxon>
        <taxon>Metazoa</taxon>
        <taxon>Spiralia</taxon>
        <taxon>Lophotrochozoa</taxon>
        <taxon>Platyhelminthes</taxon>
        <taxon>Cestoda</taxon>
        <taxon>Eucestoda</taxon>
        <taxon>Cyclophyllidea</taxon>
        <taxon>Hymenolepididae</taxon>
        <taxon>Hymenolepis</taxon>
    </lineage>
</organism>
<evidence type="ECO:0000259" key="1">
    <source>
        <dbReference type="PROSITE" id="PS50004"/>
    </source>
</evidence>
<dbReference type="InterPro" id="IPR000008">
    <property type="entry name" value="C2_dom"/>
</dbReference>
<name>A0A158QEM8_HYMDI</name>
<dbReference type="SUPFAM" id="SSF49562">
    <property type="entry name" value="C2 domain (Calcium/lipid-binding domain, CaLB)"/>
    <property type="match status" value="1"/>
</dbReference>
<evidence type="ECO:0000313" key="3">
    <source>
        <dbReference type="Proteomes" id="UP000274504"/>
    </source>
</evidence>
<dbReference type="OrthoDB" id="5864889at2759"/>
<evidence type="ECO:0000313" key="2">
    <source>
        <dbReference type="EMBL" id="VDL59975.1"/>
    </source>
</evidence>
<dbReference type="WBParaSite" id="HDID_0000765901-mRNA-1">
    <property type="protein sequence ID" value="HDID_0000765901-mRNA-1"/>
    <property type="gene ID" value="HDID_0000765901"/>
</dbReference>